<dbReference type="OrthoDB" id="1588579at2759"/>
<evidence type="ECO:0000259" key="6">
    <source>
        <dbReference type="Pfam" id="PF03151"/>
    </source>
</evidence>
<reference evidence="7" key="2">
    <citation type="submission" date="2022-01" db="EMBL/GenBank/DDBJ databases">
        <authorList>
            <person name="Hirooka S."/>
            <person name="Miyagishima S.Y."/>
        </authorList>
    </citation>
    <scope>NUCLEOTIDE SEQUENCE</scope>
    <source>
        <strain evidence="7">NBRC 102759</strain>
    </source>
</reference>
<reference evidence="7" key="1">
    <citation type="journal article" date="2022" name="Proc. Natl. Acad. Sci. U.S.A.">
        <title>Life cycle and functional genomics of the unicellular red alga Galdieria for elucidating algal and plant evolution and industrial use.</title>
        <authorList>
            <person name="Hirooka S."/>
            <person name="Itabashi T."/>
            <person name="Ichinose T.M."/>
            <person name="Onuma R."/>
            <person name="Fujiwara T."/>
            <person name="Yamashita S."/>
            <person name="Jong L.W."/>
            <person name="Tomita R."/>
            <person name="Iwane A.H."/>
            <person name="Miyagishima S.Y."/>
        </authorList>
    </citation>
    <scope>NUCLEOTIDE SEQUENCE</scope>
    <source>
        <strain evidence="7">NBRC 102759</strain>
    </source>
</reference>
<dbReference type="SUPFAM" id="SSF103481">
    <property type="entry name" value="Multidrug resistance efflux transporter EmrE"/>
    <property type="match status" value="1"/>
</dbReference>
<sequence>MSWIRKSRLMVLYSVWVFVSVGNLFLTKWILSERQVPESFLIFGQLLVSLLLSLLSSKSEAKDILCNVNILKELVILSVFSTLIYLLKYVGLSRISLTLAVTLRCASPIFQVATQYLVFGDRFSLRALISLVPIFVGLVLASFAESKVTAKVESIEIKNSVFLGSLASILSTLIGVFHSLFAKSMLSKQLSPLTLQTYQSGIGCLLILPLILYNWKFFNDMKVWETVTIVVFKGSLSFVQLHVALKVLDKMSTVGFSIAGSTRRVLTCILSLLFYYESSLGFIHWLGTFISLAGILLYDSGQKMNHSLKSKIDDQVLMTVNSDCSLYSRDSHENEYFESK</sequence>
<feature type="transmembrane region" description="Helical" evidence="5">
    <location>
        <begin position="193"/>
        <end position="215"/>
    </location>
</feature>
<dbReference type="InterPro" id="IPR037185">
    <property type="entry name" value="EmrE-like"/>
</dbReference>
<feature type="transmembrane region" description="Helical" evidence="5">
    <location>
        <begin position="227"/>
        <end position="248"/>
    </location>
</feature>
<evidence type="ECO:0000313" key="7">
    <source>
        <dbReference type="EMBL" id="GJQ09443.1"/>
    </source>
</evidence>
<protein>
    <recommendedName>
        <fullName evidence="6">Sugar phosphate transporter domain-containing protein</fullName>
    </recommendedName>
</protein>
<proteinExistence type="predicted"/>
<evidence type="ECO:0000256" key="4">
    <source>
        <dbReference type="ARBA" id="ARBA00023136"/>
    </source>
</evidence>
<evidence type="ECO:0000256" key="1">
    <source>
        <dbReference type="ARBA" id="ARBA00004141"/>
    </source>
</evidence>
<dbReference type="Proteomes" id="UP001061958">
    <property type="component" value="Unassembled WGS sequence"/>
</dbReference>
<comment type="subcellular location">
    <subcellularLocation>
        <location evidence="1">Membrane</location>
        <topology evidence="1">Multi-pass membrane protein</topology>
    </subcellularLocation>
</comment>
<evidence type="ECO:0000256" key="3">
    <source>
        <dbReference type="ARBA" id="ARBA00022989"/>
    </source>
</evidence>
<feature type="transmembrane region" description="Helical" evidence="5">
    <location>
        <begin position="282"/>
        <end position="301"/>
    </location>
</feature>
<dbReference type="Pfam" id="PF03151">
    <property type="entry name" value="TPT"/>
    <property type="match status" value="1"/>
</dbReference>
<feature type="transmembrane region" description="Helical" evidence="5">
    <location>
        <begin position="125"/>
        <end position="144"/>
    </location>
</feature>
<dbReference type="InterPro" id="IPR050186">
    <property type="entry name" value="TPT_transporter"/>
</dbReference>
<feature type="transmembrane region" description="Helical" evidence="5">
    <location>
        <begin position="37"/>
        <end position="56"/>
    </location>
</feature>
<gene>
    <name evidence="7" type="ORF">GpartN1_g1234.t1</name>
</gene>
<dbReference type="InterPro" id="IPR004853">
    <property type="entry name" value="Sugar_P_trans_dom"/>
</dbReference>
<comment type="caution">
    <text evidence="7">The sequence shown here is derived from an EMBL/GenBank/DDBJ whole genome shotgun (WGS) entry which is preliminary data.</text>
</comment>
<evidence type="ECO:0000256" key="5">
    <source>
        <dbReference type="SAM" id="Phobius"/>
    </source>
</evidence>
<feature type="transmembrane region" description="Helical" evidence="5">
    <location>
        <begin position="12"/>
        <end position="31"/>
    </location>
</feature>
<feature type="transmembrane region" description="Helical" evidence="5">
    <location>
        <begin position="68"/>
        <end position="87"/>
    </location>
</feature>
<name>A0A9C7UN51_9RHOD</name>
<dbReference type="PANTHER" id="PTHR11132">
    <property type="entry name" value="SOLUTE CARRIER FAMILY 35"/>
    <property type="match status" value="1"/>
</dbReference>
<accession>A0A9C7UN51</accession>
<dbReference type="GO" id="GO:0016020">
    <property type="term" value="C:membrane"/>
    <property type="evidence" value="ECO:0007669"/>
    <property type="project" value="UniProtKB-SubCell"/>
</dbReference>
<keyword evidence="4 5" id="KW-0472">Membrane</keyword>
<evidence type="ECO:0000256" key="2">
    <source>
        <dbReference type="ARBA" id="ARBA00022692"/>
    </source>
</evidence>
<dbReference type="EMBL" id="BQMJ01000008">
    <property type="protein sequence ID" value="GJQ09443.1"/>
    <property type="molecule type" value="Genomic_DNA"/>
</dbReference>
<dbReference type="AlphaFoldDB" id="A0A9C7UN51"/>
<feature type="domain" description="Sugar phosphate transporter" evidence="6">
    <location>
        <begin position="8"/>
        <end position="298"/>
    </location>
</feature>
<feature type="transmembrane region" description="Helical" evidence="5">
    <location>
        <begin position="160"/>
        <end position="181"/>
    </location>
</feature>
<evidence type="ECO:0000313" key="8">
    <source>
        <dbReference type="Proteomes" id="UP001061958"/>
    </source>
</evidence>
<keyword evidence="8" id="KW-1185">Reference proteome</keyword>
<keyword evidence="2 5" id="KW-0812">Transmembrane</keyword>
<keyword evidence="3 5" id="KW-1133">Transmembrane helix</keyword>
<organism evidence="7 8">
    <name type="scientific">Galdieria partita</name>
    <dbReference type="NCBI Taxonomy" id="83374"/>
    <lineage>
        <taxon>Eukaryota</taxon>
        <taxon>Rhodophyta</taxon>
        <taxon>Bangiophyceae</taxon>
        <taxon>Galdieriales</taxon>
        <taxon>Galdieriaceae</taxon>
        <taxon>Galdieria</taxon>
    </lineage>
</organism>